<dbReference type="GO" id="GO:0016765">
    <property type="term" value="F:transferase activity, transferring alkyl or aryl (other than methyl) groups"/>
    <property type="evidence" value="ECO:0007669"/>
    <property type="project" value="InterPro"/>
</dbReference>
<dbReference type="EC" id="4.3.1.32" evidence="3"/>
<dbReference type="Gene3D" id="3.20.20.70">
    <property type="entry name" value="Aldolase class I"/>
    <property type="match status" value="1"/>
</dbReference>
<dbReference type="InterPro" id="IPR013785">
    <property type="entry name" value="Aldolase_TIM"/>
</dbReference>
<feature type="domain" description="Radical SAM core" evidence="12">
    <location>
        <begin position="52"/>
        <end position="291"/>
    </location>
</feature>
<accession>G2LJ33</accession>
<dbReference type="HOGENOM" id="CLU_054174_0_0_0"/>
<dbReference type="HAMAP" id="MF_01611">
    <property type="entry name" value="FO_synth_sub1"/>
    <property type="match status" value="1"/>
</dbReference>
<evidence type="ECO:0000256" key="2">
    <source>
        <dbReference type="ARBA" id="ARBA00004712"/>
    </source>
</evidence>
<dbReference type="GO" id="GO:0051539">
    <property type="term" value="F:4 iron, 4 sulfur cluster binding"/>
    <property type="evidence" value="ECO:0007669"/>
    <property type="project" value="UniProtKB-KW"/>
</dbReference>
<proteinExistence type="inferred from homology"/>
<dbReference type="NCBIfam" id="TIGR03550">
    <property type="entry name" value="F420_cofG"/>
    <property type="match status" value="1"/>
</dbReference>
<dbReference type="EMBL" id="CP002514">
    <property type="protein sequence ID" value="AEP12801.1"/>
    <property type="molecule type" value="Genomic_DNA"/>
</dbReference>
<dbReference type="InterPro" id="IPR058240">
    <property type="entry name" value="rSAM_sf"/>
</dbReference>
<organism evidence="13 14">
    <name type="scientific">Chloracidobacterium thermophilum (strain B)</name>
    <dbReference type="NCBI Taxonomy" id="981222"/>
    <lineage>
        <taxon>Bacteria</taxon>
        <taxon>Pseudomonadati</taxon>
        <taxon>Acidobacteriota</taxon>
        <taxon>Terriglobia</taxon>
        <taxon>Terriglobales</taxon>
        <taxon>Acidobacteriaceae</taxon>
        <taxon>Chloracidobacterium</taxon>
    </lineage>
</organism>
<evidence type="ECO:0000256" key="3">
    <source>
        <dbReference type="ARBA" id="ARBA00012126"/>
    </source>
</evidence>
<dbReference type="SFLD" id="SFLDG01388">
    <property type="entry name" value="7_8-didemethyl-8-hydroxy-5-dea"/>
    <property type="match status" value="1"/>
</dbReference>
<keyword evidence="14" id="KW-1185">Reference proteome</keyword>
<evidence type="ECO:0000256" key="7">
    <source>
        <dbReference type="ARBA" id="ARBA00023004"/>
    </source>
</evidence>
<evidence type="ECO:0000313" key="13">
    <source>
        <dbReference type="EMBL" id="AEP12801.1"/>
    </source>
</evidence>
<dbReference type="UniPathway" id="UPA00072"/>
<evidence type="ECO:0000259" key="12">
    <source>
        <dbReference type="PROSITE" id="PS51918"/>
    </source>
</evidence>
<sequence>MVRHANGRMVDLVSAYARPEKMQRGGSQPTGLEGTGAGWEASGSEPHRLEVVTCSHSLTFIPTYSCLFACGYCAFARPTPLASLEEAASCFVRGKQAGCHEVLIMSGEGVMVFPRLRATLAAWGFRDYHDYLAAVCRLALEQGLLPHINIGNQTEEEFRRLRPVCVSMGMMLETTSRELLRQPAHQHAPGKAPHLRLATLAAAGRAQVPFTTGLLIGIGETPADREASLEAIAELHHQYGHIQEVILQPFVPHPGTAMADWTGPDVPTLAAVVRLARAILPSDVVIQIPPNLVPEAADRRELVLAGARDLGGISPEPDQINPDAPWLAPARYAAELAAWGFVLRPRLAVYPRFQTRAWLDTAVYDLVRSKQAELDALGAIAPVPAVGAPGFQTCRTHTPRARR</sequence>
<dbReference type="OrthoDB" id="9802027at2"/>
<dbReference type="CDD" id="cd01335">
    <property type="entry name" value="Radical_SAM"/>
    <property type="match status" value="1"/>
</dbReference>
<dbReference type="SFLD" id="SFLDG01064">
    <property type="entry name" value="F420__menaquinone_cofactor_bio"/>
    <property type="match status" value="1"/>
</dbReference>
<dbReference type="SMART" id="SM00729">
    <property type="entry name" value="Elp3"/>
    <property type="match status" value="1"/>
</dbReference>
<comment type="catalytic activity">
    <reaction evidence="10">
        <text>5-amino-5-(4-hydroxybenzyl)-6-(D-ribitylimino)-5,6-dihydrouracil + S-adenosyl-L-methionine = 7,8-didemethyl-8-hydroxy-5-deazariboflavin + 5'-deoxyadenosine + L-methionine + NH4(+) + H(+)</text>
        <dbReference type="Rhea" id="RHEA:55204"/>
        <dbReference type="ChEBI" id="CHEBI:15378"/>
        <dbReference type="ChEBI" id="CHEBI:17319"/>
        <dbReference type="ChEBI" id="CHEBI:28938"/>
        <dbReference type="ChEBI" id="CHEBI:57844"/>
        <dbReference type="ChEBI" id="CHEBI:59789"/>
        <dbReference type="ChEBI" id="CHEBI:59904"/>
        <dbReference type="ChEBI" id="CHEBI:85936"/>
        <dbReference type="EC" id="4.3.1.32"/>
    </reaction>
</comment>
<dbReference type="GO" id="GO:0046872">
    <property type="term" value="F:metal ion binding"/>
    <property type="evidence" value="ECO:0007669"/>
    <property type="project" value="UniProtKB-KW"/>
</dbReference>
<keyword evidence="8" id="KW-0411">Iron-sulfur</keyword>
<dbReference type="SFLD" id="SFLDF00294">
    <property type="entry name" value="7_8-didemethyl-8-hydroxy-5-dea"/>
    <property type="match status" value="1"/>
</dbReference>
<dbReference type="SUPFAM" id="SSF102114">
    <property type="entry name" value="Radical SAM enzymes"/>
    <property type="match status" value="1"/>
</dbReference>
<keyword evidence="6" id="KW-0479">Metal-binding</keyword>
<keyword evidence="4" id="KW-0004">4Fe-4S</keyword>
<evidence type="ECO:0000256" key="4">
    <source>
        <dbReference type="ARBA" id="ARBA00022485"/>
    </source>
</evidence>
<dbReference type="InterPro" id="IPR006638">
    <property type="entry name" value="Elp3/MiaA/NifB-like_rSAM"/>
</dbReference>
<dbReference type="NCBIfam" id="NF004884">
    <property type="entry name" value="PRK06245.1"/>
    <property type="match status" value="1"/>
</dbReference>
<dbReference type="SFLD" id="SFLDS00029">
    <property type="entry name" value="Radical_SAM"/>
    <property type="match status" value="1"/>
</dbReference>
<keyword evidence="9" id="KW-0456">Lyase</keyword>
<evidence type="ECO:0000256" key="10">
    <source>
        <dbReference type="ARBA" id="ARBA00048974"/>
    </source>
</evidence>
<name>G2LJ33_CHLTF</name>
<keyword evidence="7" id="KW-0408">Iron</keyword>
<comment type="pathway">
    <text evidence="2">Cofactor biosynthesis; coenzyme F0 biosynthesis.</text>
</comment>
<dbReference type="STRING" id="981222.Cabther_A2056"/>
<dbReference type="PROSITE" id="PS51918">
    <property type="entry name" value="RADICAL_SAM"/>
    <property type="match status" value="1"/>
</dbReference>
<reference evidence="13 14" key="1">
    <citation type="journal article" date="2012" name="Environ. Microbiol.">
        <title>Complete genome of Candidatus Chloracidobacterium thermophilum, a chlorophyll-based photoheterotroph belonging to the phylum Acidobacteria.</title>
        <authorList>
            <person name="Garcia Costas A.M."/>
            <person name="Liu Z."/>
            <person name="Tomsho L.P."/>
            <person name="Schuster S.C."/>
            <person name="Ward D.M."/>
            <person name="Bryant D.A."/>
        </authorList>
    </citation>
    <scope>NUCLEOTIDE SEQUENCE [LARGE SCALE GENOMIC DNA]</scope>
    <source>
        <strain evidence="13 14">B</strain>
    </source>
</reference>
<keyword evidence="5" id="KW-0949">S-adenosyl-L-methionine</keyword>
<dbReference type="InterPro" id="IPR019939">
    <property type="entry name" value="CofG_family"/>
</dbReference>
<dbReference type="AlphaFoldDB" id="G2LJ33"/>
<dbReference type="PANTHER" id="PTHR43076:SF15">
    <property type="entry name" value="7,8-DIDEMETHYL-8-HYDROXY-5-DEAZARIBOFLAVIN SYNTHASE"/>
    <property type="match status" value="1"/>
</dbReference>
<evidence type="ECO:0000256" key="9">
    <source>
        <dbReference type="ARBA" id="ARBA00023239"/>
    </source>
</evidence>
<comment type="cofactor">
    <cofactor evidence="1">
        <name>[4Fe-4S] cluster</name>
        <dbReference type="ChEBI" id="CHEBI:49883"/>
    </cofactor>
</comment>
<evidence type="ECO:0000313" key="14">
    <source>
        <dbReference type="Proteomes" id="UP000006791"/>
    </source>
</evidence>
<dbReference type="KEGG" id="ctm:Cabther_A2056"/>
<evidence type="ECO:0000256" key="6">
    <source>
        <dbReference type="ARBA" id="ARBA00022723"/>
    </source>
</evidence>
<evidence type="ECO:0000256" key="11">
    <source>
        <dbReference type="SAM" id="MobiDB-lite"/>
    </source>
</evidence>
<dbReference type="PANTHER" id="PTHR43076">
    <property type="entry name" value="FO SYNTHASE (COFH)"/>
    <property type="match status" value="1"/>
</dbReference>
<dbReference type="GO" id="GO:0044689">
    <property type="term" value="F:7,8-didemethyl-8-hydroxy-5-deazariboflavin synthase activity"/>
    <property type="evidence" value="ECO:0007669"/>
    <property type="project" value="UniProtKB-EC"/>
</dbReference>
<dbReference type="Pfam" id="PF04055">
    <property type="entry name" value="Radical_SAM"/>
    <property type="match status" value="1"/>
</dbReference>
<evidence type="ECO:0000256" key="8">
    <source>
        <dbReference type="ARBA" id="ARBA00023014"/>
    </source>
</evidence>
<gene>
    <name evidence="13" type="ordered locus">Cabther_A2056</name>
</gene>
<evidence type="ECO:0000256" key="5">
    <source>
        <dbReference type="ARBA" id="ARBA00022691"/>
    </source>
</evidence>
<dbReference type="InterPro" id="IPR034405">
    <property type="entry name" value="F420"/>
</dbReference>
<evidence type="ECO:0000256" key="1">
    <source>
        <dbReference type="ARBA" id="ARBA00001966"/>
    </source>
</evidence>
<keyword evidence="13" id="KW-0808">Transferase</keyword>
<feature type="region of interest" description="Disordered" evidence="11">
    <location>
        <begin position="21"/>
        <end position="41"/>
    </location>
</feature>
<protein>
    <recommendedName>
        <fullName evidence="3">7,8-didemethyl-8-hydroxy-5-deazariboflavin synthase</fullName>
        <ecNumber evidence="3">4.3.1.32</ecNumber>
    </recommendedName>
</protein>
<dbReference type="InterPro" id="IPR007197">
    <property type="entry name" value="rSAM"/>
</dbReference>
<dbReference type="Proteomes" id="UP000006791">
    <property type="component" value="Chromosome 1"/>
</dbReference>